<evidence type="ECO:0000313" key="2">
    <source>
        <dbReference type="EMBL" id="CAI6369218.1"/>
    </source>
</evidence>
<reference evidence="2 3" key="1">
    <citation type="submission" date="2023-01" db="EMBL/GenBank/DDBJ databases">
        <authorList>
            <person name="Whitehead M."/>
        </authorList>
    </citation>
    <scope>NUCLEOTIDE SEQUENCE [LARGE SCALE GENOMIC DNA]</scope>
</reference>
<gene>
    <name evidence="2" type="ORF">MEUPH1_LOCUS23481</name>
</gene>
<proteinExistence type="predicted"/>
<accession>A0AAV0XLL7</accession>
<dbReference type="Gene3D" id="2.60.120.340">
    <property type="entry name" value="Nucleoplasmin core domain"/>
    <property type="match status" value="1"/>
</dbReference>
<dbReference type="EMBL" id="CARXXK010000005">
    <property type="protein sequence ID" value="CAI6369218.1"/>
    <property type="molecule type" value="Genomic_DNA"/>
</dbReference>
<dbReference type="Proteomes" id="UP001160148">
    <property type="component" value="Unassembled WGS sequence"/>
</dbReference>
<protein>
    <recommendedName>
        <fullName evidence="1">Nucleoplasmin-like domain-containing protein</fullName>
    </recommendedName>
</protein>
<dbReference type="Pfam" id="PF17800">
    <property type="entry name" value="NPL"/>
    <property type="match status" value="1"/>
</dbReference>
<sequence>MPIDYYKFFSIVLEPTSVYPTRGVHKTFETSRQYIHLTSAVLDMDFESMIRPATFLPGYCENIQRWMTSKYTLKMNINGEESVLCHLHVGNNFQSNIDVHLPPSVVQSEVEFYCEETCRIHLNGKILLQ</sequence>
<dbReference type="InterPro" id="IPR041232">
    <property type="entry name" value="NPL"/>
</dbReference>
<name>A0AAV0XLL7_9HEMI</name>
<dbReference type="AlphaFoldDB" id="A0AAV0XLL7"/>
<keyword evidence="3" id="KW-1185">Reference proteome</keyword>
<organism evidence="2 3">
    <name type="scientific">Macrosiphum euphorbiae</name>
    <name type="common">potato aphid</name>
    <dbReference type="NCBI Taxonomy" id="13131"/>
    <lineage>
        <taxon>Eukaryota</taxon>
        <taxon>Metazoa</taxon>
        <taxon>Ecdysozoa</taxon>
        <taxon>Arthropoda</taxon>
        <taxon>Hexapoda</taxon>
        <taxon>Insecta</taxon>
        <taxon>Pterygota</taxon>
        <taxon>Neoptera</taxon>
        <taxon>Paraneoptera</taxon>
        <taxon>Hemiptera</taxon>
        <taxon>Sternorrhyncha</taxon>
        <taxon>Aphidomorpha</taxon>
        <taxon>Aphidoidea</taxon>
        <taxon>Aphididae</taxon>
        <taxon>Macrosiphini</taxon>
        <taxon>Macrosiphum</taxon>
    </lineage>
</organism>
<evidence type="ECO:0000259" key="1">
    <source>
        <dbReference type="Pfam" id="PF17800"/>
    </source>
</evidence>
<comment type="caution">
    <text evidence="2">The sequence shown here is derived from an EMBL/GenBank/DDBJ whole genome shotgun (WGS) entry which is preliminary data.</text>
</comment>
<evidence type="ECO:0000313" key="3">
    <source>
        <dbReference type="Proteomes" id="UP001160148"/>
    </source>
</evidence>
<feature type="domain" description="Nucleoplasmin-like" evidence="1">
    <location>
        <begin position="8"/>
        <end position="126"/>
    </location>
</feature>